<gene>
    <name evidence="2" type="ORF">AVDCRST_MAG48-3242</name>
</gene>
<evidence type="ECO:0000313" key="2">
    <source>
        <dbReference type="EMBL" id="CAA9333440.1"/>
    </source>
</evidence>
<proteinExistence type="predicted"/>
<name>A0A6J4LHL4_9ACTN</name>
<organism evidence="2">
    <name type="scientific">uncultured Friedmanniella sp</name>
    <dbReference type="NCBI Taxonomy" id="335381"/>
    <lineage>
        <taxon>Bacteria</taxon>
        <taxon>Bacillati</taxon>
        <taxon>Actinomycetota</taxon>
        <taxon>Actinomycetes</taxon>
        <taxon>Propionibacteriales</taxon>
        <taxon>Nocardioidaceae</taxon>
        <taxon>Friedmanniella</taxon>
        <taxon>environmental samples</taxon>
    </lineage>
</organism>
<feature type="compositionally biased region" description="Pro residues" evidence="1">
    <location>
        <begin position="16"/>
        <end position="28"/>
    </location>
</feature>
<feature type="non-terminal residue" evidence="2">
    <location>
        <position position="28"/>
    </location>
</feature>
<protein>
    <submittedName>
        <fullName evidence="2">Uncharacterized protein</fullName>
    </submittedName>
</protein>
<reference evidence="2" key="1">
    <citation type="submission" date="2020-02" db="EMBL/GenBank/DDBJ databases">
        <authorList>
            <person name="Meier V. D."/>
        </authorList>
    </citation>
    <scope>NUCLEOTIDE SEQUENCE</scope>
    <source>
        <strain evidence="2">AVDCRST_MAG48</strain>
    </source>
</reference>
<feature type="region of interest" description="Disordered" evidence="1">
    <location>
        <begin position="1"/>
        <end position="28"/>
    </location>
</feature>
<dbReference type="AlphaFoldDB" id="A0A6J4LHL4"/>
<dbReference type="EMBL" id="CADCTS010000458">
    <property type="protein sequence ID" value="CAA9333440.1"/>
    <property type="molecule type" value="Genomic_DNA"/>
</dbReference>
<evidence type="ECO:0000256" key="1">
    <source>
        <dbReference type="SAM" id="MobiDB-lite"/>
    </source>
</evidence>
<sequence length="28" mass="2583">MTDTQVREPVAAPGPGSAPPPAGPGGAP</sequence>
<accession>A0A6J4LHL4</accession>